<accession>A0ACD5FFI9</accession>
<sequence>MRVAAILFIAVCLFLAGATASRAYVSNSNLWLLATALVLYTLAHRHQRDRRFGFRRAARLASGGWRTPRDSIGYAHGDRMNGSQLRFLDYGEWQSWGGLFWTRNDVRRFDGGIGQEARPDSGLGAKAI</sequence>
<name>A0ACD5FFI9_RHILE</name>
<gene>
    <name evidence="1" type="ORF">A4A59_030990</name>
</gene>
<protein>
    <submittedName>
        <fullName evidence="1">Uncharacterized protein</fullName>
    </submittedName>
</protein>
<dbReference type="Proteomes" id="UP000076193">
    <property type="component" value="Plasmid unnamed2"/>
</dbReference>
<geneLocation type="plasmid" evidence="1 2">
    <name>unnamed2</name>
</geneLocation>
<proteinExistence type="predicted"/>
<organism evidence="1 2">
    <name type="scientific">Rhizobium leguminosarum</name>
    <dbReference type="NCBI Taxonomy" id="384"/>
    <lineage>
        <taxon>Bacteria</taxon>
        <taxon>Pseudomonadati</taxon>
        <taxon>Pseudomonadota</taxon>
        <taxon>Alphaproteobacteria</taxon>
        <taxon>Hyphomicrobiales</taxon>
        <taxon>Rhizobiaceae</taxon>
        <taxon>Rhizobium/Agrobacterium group</taxon>
        <taxon>Rhizobium</taxon>
    </lineage>
</organism>
<keyword evidence="1" id="KW-0614">Plasmid</keyword>
<evidence type="ECO:0000313" key="1">
    <source>
        <dbReference type="EMBL" id="XKQ44022.1"/>
    </source>
</evidence>
<dbReference type="EMBL" id="CP171846">
    <property type="protein sequence ID" value="XKQ44022.1"/>
    <property type="molecule type" value="Genomic_DNA"/>
</dbReference>
<evidence type="ECO:0000313" key="2">
    <source>
        <dbReference type="Proteomes" id="UP000076193"/>
    </source>
</evidence>
<reference evidence="1" key="1">
    <citation type="submission" date="2024-10" db="EMBL/GenBank/DDBJ databases">
        <title>Strain of Rhizobium-related bacteria isolated fromm roots of Vavilovia formosa.</title>
        <authorList>
            <person name="Kimeklis A."/>
            <person name="Afonin A."/>
        </authorList>
    </citation>
    <scope>NUCLEOTIDE SEQUENCE</scope>
    <source>
        <strain evidence="1">Vaf12</strain>
    </source>
</reference>